<evidence type="ECO:0000313" key="5">
    <source>
        <dbReference type="EMBL" id="QTI82386.1"/>
    </source>
</evidence>
<dbReference type="Pfam" id="PF00189">
    <property type="entry name" value="Ribosomal_S3_C"/>
    <property type="match status" value="1"/>
</dbReference>
<dbReference type="RefSeq" id="YP_010241698.1">
    <property type="nucleotide sequence ID" value="NC_059919.1"/>
</dbReference>
<dbReference type="InterPro" id="IPR036419">
    <property type="entry name" value="Ribosomal_S3_C_sf"/>
</dbReference>
<geneLocation type="mitochondrion" evidence="5"/>
<dbReference type="GO" id="GO:0003735">
    <property type="term" value="F:structural constituent of ribosome"/>
    <property type="evidence" value="ECO:0007669"/>
    <property type="project" value="InterPro"/>
</dbReference>
<gene>
    <name evidence="5" type="primary">rps3</name>
</gene>
<comment type="similarity">
    <text evidence="1">Belongs to the universal ribosomal protein uS3 family.</text>
</comment>
<evidence type="ECO:0000256" key="2">
    <source>
        <dbReference type="ARBA" id="ARBA00022980"/>
    </source>
</evidence>
<proteinExistence type="inferred from homology"/>
<protein>
    <submittedName>
        <fullName evidence="5">Ribosomal protein S3</fullName>
    </submittedName>
</protein>
<dbReference type="Gene3D" id="3.30.1140.32">
    <property type="entry name" value="Ribosomal protein S3, C-terminal domain"/>
    <property type="match status" value="1"/>
</dbReference>
<dbReference type="GO" id="GO:0005840">
    <property type="term" value="C:ribosome"/>
    <property type="evidence" value="ECO:0007669"/>
    <property type="project" value="UniProtKB-KW"/>
</dbReference>
<keyword evidence="3" id="KW-0687">Ribonucleoprotein</keyword>
<dbReference type="EMBL" id="MW392567">
    <property type="protein sequence ID" value="QTI82386.1"/>
    <property type="molecule type" value="Genomic_DNA"/>
</dbReference>
<dbReference type="GO" id="GO:1990904">
    <property type="term" value="C:ribonucleoprotein complex"/>
    <property type="evidence" value="ECO:0007669"/>
    <property type="project" value="UniProtKB-KW"/>
</dbReference>
<organism evidence="5">
    <name type="scientific">Sundstroemia setigera</name>
    <dbReference type="NCBI Taxonomy" id="3005"/>
    <lineage>
        <taxon>Eukaryota</taxon>
        <taxon>Sar</taxon>
        <taxon>Stramenopiles</taxon>
        <taxon>Ochrophyta</taxon>
        <taxon>Bacillariophyta</taxon>
        <taxon>Coscinodiscophyceae</taxon>
        <taxon>Rhizosoleniophycidae</taxon>
        <taxon>Rhizosoleniales</taxon>
        <taxon>Rhizosoleniaceae</taxon>
        <taxon>Sundstroemia</taxon>
    </lineage>
</organism>
<feature type="domain" description="Small ribosomal subunit protein uS3 C-terminal" evidence="4">
    <location>
        <begin position="266"/>
        <end position="324"/>
    </location>
</feature>
<evidence type="ECO:0000256" key="1">
    <source>
        <dbReference type="ARBA" id="ARBA00010761"/>
    </source>
</evidence>
<evidence type="ECO:0000256" key="3">
    <source>
        <dbReference type="ARBA" id="ARBA00023274"/>
    </source>
</evidence>
<reference evidence="5" key="1">
    <citation type="submission" date="2020-12" db="EMBL/GenBank/DDBJ databases">
        <title>Complete mitochondrial genome of Rhizosolenia setigera (Coscinodiscophyceae, Bacillariophyta).</title>
        <authorList>
            <person name="Yao Y."/>
        </authorList>
    </citation>
    <scope>NUCLEOTIDE SEQUENCE</scope>
    <source>
        <strain evidence="5">CNS00456</strain>
    </source>
</reference>
<dbReference type="AlphaFoldDB" id="A0A8A6KGJ2"/>
<dbReference type="InterPro" id="IPR001351">
    <property type="entry name" value="Ribosomal_uS3_C"/>
</dbReference>
<evidence type="ECO:0000259" key="4">
    <source>
        <dbReference type="Pfam" id="PF00189"/>
    </source>
</evidence>
<accession>A0A8A6KGJ2</accession>
<name>A0A8A6KGJ2_9STRA</name>
<dbReference type="GeneID" id="69240853"/>
<keyword evidence="2 5" id="KW-0689">Ribosomal protein</keyword>
<sequence>MFIKNNILNHNYTKISSDILRANFKNNYRSSKYVENTKNDLSFLVFQDLQLKNYLKYFFKYHGILLNDCYVLRTSSTVKIFVSYFCTLQTIRLIKHVNNNVLNMKFILEFIKLKSSYYNIRTKRFKIRYLIITKLKKIIYKFLYMKKQVLIFSSFTNKLLTSVNKYYKNKLKVNIVFQNLNKSLSFSLTNSDKHSIIKNISKLKLYSNTIFFKECINIILISLKKFNDINLLINFIKLKMTYMKKHNFFLNFLKRTLYLFIYSNISNILGIKLKIKGRFNGSLRSKTRIIKLGNISLQSFQSDLLYKNDTIFTKYGTIGIKIWIIKNINVTST</sequence>
<keyword evidence="5" id="KW-0496">Mitochondrion</keyword>
<dbReference type="GO" id="GO:0006412">
    <property type="term" value="P:translation"/>
    <property type="evidence" value="ECO:0007669"/>
    <property type="project" value="InterPro"/>
</dbReference>
<dbReference type="SUPFAM" id="SSF54821">
    <property type="entry name" value="Ribosomal protein S3 C-terminal domain"/>
    <property type="match status" value="1"/>
</dbReference>